<evidence type="ECO:0000256" key="1">
    <source>
        <dbReference type="ARBA" id="ARBA00009013"/>
    </source>
</evidence>
<dbReference type="Gene3D" id="3.30.750.24">
    <property type="entry name" value="STAS domain"/>
    <property type="match status" value="1"/>
</dbReference>
<evidence type="ECO:0000313" key="4">
    <source>
        <dbReference type="EMBL" id="XAY04818.1"/>
    </source>
</evidence>
<proteinExistence type="inferred from homology"/>
<dbReference type="KEGG" id="parq:DSM112329_01656"/>
<accession>A0AAU7AT92</accession>
<gene>
    <name evidence="4" type="primary">rsbV_2</name>
    <name evidence="4" type="ORF">DSM112329_01656</name>
</gene>
<dbReference type="Pfam" id="PF01740">
    <property type="entry name" value="STAS"/>
    <property type="match status" value="1"/>
</dbReference>
<dbReference type="RefSeq" id="WP_354701343.1">
    <property type="nucleotide sequence ID" value="NZ_CP114014.1"/>
</dbReference>
<dbReference type="GO" id="GO:0043856">
    <property type="term" value="F:anti-sigma factor antagonist activity"/>
    <property type="evidence" value="ECO:0007669"/>
    <property type="project" value="InterPro"/>
</dbReference>
<dbReference type="InterPro" id="IPR003658">
    <property type="entry name" value="Anti-sigma_ant"/>
</dbReference>
<dbReference type="InterPro" id="IPR002645">
    <property type="entry name" value="STAS_dom"/>
</dbReference>
<protein>
    <recommendedName>
        <fullName evidence="2">Anti-sigma factor antagonist</fullName>
    </recommendedName>
</protein>
<dbReference type="CDD" id="cd07043">
    <property type="entry name" value="STAS_anti-anti-sigma_factors"/>
    <property type="match status" value="1"/>
</dbReference>
<dbReference type="PANTHER" id="PTHR33495:SF2">
    <property type="entry name" value="ANTI-SIGMA FACTOR ANTAGONIST TM_1081-RELATED"/>
    <property type="match status" value="1"/>
</dbReference>
<comment type="similarity">
    <text evidence="1 2">Belongs to the anti-sigma-factor antagonist family.</text>
</comment>
<dbReference type="EMBL" id="CP114014">
    <property type="protein sequence ID" value="XAY04818.1"/>
    <property type="molecule type" value="Genomic_DNA"/>
</dbReference>
<evidence type="ECO:0000256" key="2">
    <source>
        <dbReference type="RuleBase" id="RU003749"/>
    </source>
</evidence>
<dbReference type="PROSITE" id="PS50801">
    <property type="entry name" value="STAS"/>
    <property type="match status" value="1"/>
</dbReference>
<sequence length="126" mass="13416">MSDPATDPITFDFALTEERTSGGTHVIAVSGEVDIFTAPDLKRTIAQAIEGGTRLLVIDLTLTRFLDSTALGVLIGAVKRLRPLDGRMAIVNTEPSTAKTFQITGLDRIFTIVDTREAALEAVGTG</sequence>
<organism evidence="4">
    <name type="scientific">Paraconexibacter sp. AEG42_29</name>
    <dbReference type="NCBI Taxonomy" id="2997339"/>
    <lineage>
        <taxon>Bacteria</taxon>
        <taxon>Bacillati</taxon>
        <taxon>Actinomycetota</taxon>
        <taxon>Thermoleophilia</taxon>
        <taxon>Solirubrobacterales</taxon>
        <taxon>Paraconexibacteraceae</taxon>
        <taxon>Paraconexibacter</taxon>
    </lineage>
</organism>
<dbReference type="PANTHER" id="PTHR33495">
    <property type="entry name" value="ANTI-SIGMA FACTOR ANTAGONIST TM_1081-RELATED-RELATED"/>
    <property type="match status" value="1"/>
</dbReference>
<dbReference type="AlphaFoldDB" id="A0AAU7AT92"/>
<dbReference type="NCBIfam" id="TIGR00377">
    <property type="entry name" value="ant_ant_sig"/>
    <property type="match status" value="1"/>
</dbReference>
<dbReference type="SUPFAM" id="SSF52091">
    <property type="entry name" value="SpoIIaa-like"/>
    <property type="match status" value="1"/>
</dbReference>
<name>A0AAU7AT92_9ACTN</name>
<reference evidence="4" key="1">
    <citation type="submission" date="2022-12" db="EMBL/GenBank/DDBJ databases">
        <title>Paraconexibacter alkalitolerans sp. nov. and Baekduia alba sp. nov., isolated from soil and emended description of the genera Paraconexibacter (Chun et al., 2020) and Baekduia (An et al., 2020).</title>
        <authorList>
            <person name="Vieira S."/>
            <person name="Huber K.J."/>
            <person name="Geppert A."/>
            <person name="Wolf J."/>
            <person name="Neumann-Schaal M."/>
            <person name="Muesken M."/>
            <person name="Overmann J."/>
        </authorList>
    </citation>
    <scope>NUCLEOTIDE SEQUENCE</scope>
    <source>
        <strain evidence="4">AEG42_29</strain>
    </source>
</reference>
<evidence type="ECO:0000259" key="3">
    <source>
        <dbReference type="PROSITE" id="PS50801"/>
    </source>
</evidence>
<feature type="domain" description="STAS" evidence="3">
    <location>
        <begin position="14"/>
        <end position="123"/>
    </location>
</feature>
<dbReference type="InterPro" id="IPR036513">
    <property type="entry name" value="STAS_dom_sf"/>
</dbReference>